<proteinExistence type="predicted"/>
<accession>A0A0D0K3X5</accession>
<dbReference type="PANTHER" id="PTHR40114:SF1">
    <property type="entry name" value="SLR0698 PROTEIN"/>
    <property type="match status" value="1"/>
</dbReference>
<dbReference type="SMART" id="SM01118">
    <property type="entry name" value="CYTH"/>
    <property type="match status" value="1"/>
</dbReference>
<dbReference type="EMBL" id="JXQV01000009">
    <property type="protein sequence ID" value="KIQ03098.1"/>
    <property type="molecule type" value="Genomic_DNA"/>
</dbReference>
<name>A0A0D0K3X5_AGRTU</name>
<feature type="active site" description="Proton acceptor" evidence="1">
    <location>
        <position position="30"/>
    </location>
</feature>
<dbReference type="InterPro" id="IPR033469">
    <property type="entry name" value="CYTH-like_dom_sf"/>
</dbReference>
<dbReference type="InterPro" id="IPR023577">
    <property type="entry name" value="CYTH_domain"/>
</dbReference>
<dbReference type="Pfam" id="PF01928">
    <property type="entry name" value="CYTH"/>
    <property type="match status" value="1"/>
</dbReference>
<dbReference type="Proteomes" id="UP000035017">
    <property type="component" value="Unassembled WGS sequence"/>
</dbReference>
<comment type="caution">
    <text evidence="3">The sequence shown here is derived from an EMBL/GenBank/DDBJ whole genome shotgun (WGS) entry which is preliminary data.</text>
</comment>
<reference evidence="3 4" key="1">
    <citation type="submission" date="2014-12" db="EMBL/GenBank/DDBJ databases">
        <title>16Stimator: statistical estimation of ribosomal gene copy numbers from draft genome assemblies.</title>
        <authorList>
            <person name="Perisin M.A."/>
            <person name="Vetter M."/>
            <person name="Gilbert J.A."/>
            <person name="Bergelson J."/>
        </authorList>
    </citation>
    <scope>NUCLEOTIDE SEQUENCE [LARGE SCALE GENOMIC DNA]</scope>
    <source>
        <strain evidence="3 4">MEJ076</strain>
    </source>
</reference>
<dbReference type="PANTHER" id="PTHR40114">
    <property type="entry name" value="SLR0698 PROTEIN"/>
    <property type="match status" value="1"/>
</dbReference>
<dbReference type="PIRSF" id="PIRSF016487">
    <property type="entry name" value="CYTH_UCP016487"/>
    <property type="match status" value="1"/>
</dbReference>
<evidence type="ECO:0000256" key="1">
    <source>
        <dbReference type="PIRSR" id="PIRSR016487-1"/>
    </source>
</evidence>
<evidence type="ECO:0000259" key="2">
    <source>
        <dbReference type="PROSITE" id="PS51707"/>
    </source>
</evidence>
<organism evidence="3 4">
    <name type="scientific">Agrobacterium tumefaciens</name>
    <dbReference type="NCBI Taxonomy" id="358"/>
    <lineage>
        <taxon>Bacteria</taxon>
        <taxon>Pseudomonadati</taxon>
        <taxon>Pseudomonadota</taxon>
        <taxon>Alphaproteobacteria</taxon>
        <taxon>Hyphomicrobiales</taxon>
        <taxon>Rhizobiaceae</taxon>
        <taxon>Rhizobium/Agrobacterium group</taxon>
        <taxon>Agrobacterium</taxon>
        <taxon>Agrobacterium tumefaciens complex</taxon>
    </lineage>
</organism>
<feature type="domain" description="CYTH" evidence="2">
    <location>
        <begin position="2"/>
        <end position="149"/>
    </location>
</feature>
<dbReference type="Gene3D" id="2.40.320.10">
    <property type="entry name" value="Hypothetical Protein Pfu-838710-001"/>
    <property type="match status" value="1"/>
</dbReference>
<dbReference type="SUPFAM" id="SSF55154">
    <property type="entry name" value="CYTH-like phosphatases"/>
    <property type="match status" value="1"/>
</dbReference>
<dbReference type="OrthoDB" id="9805588at2"/>
<evidence type="ECO:0000313" key="4">
    <source>
        <dbReference type="Proteomes" id="UP000035017"/>
    </source>
</evidence>
<dbReference type="CDD" id="cd07891">
    <property type="entry name" value="CYTH-like_CthTTM-like_1"/>
    <property type="match status" value="1"/>
</dbReference>
<dbReference type="PROSITE" id="PS51707">
    <property type="entry name" value="CYTH"/>
    <property type="match status" value="1"/>
</dbReference>
<gene>
    <name evidence="3" type="ORF">RU07_11105</name>
</gene>
<dbReference type="InterPro" id="IPR012042">
    <property type="entry name" value="NeuTTM/CthTTM-like"/>
</dbReference>
<protein>
    <submittedName>
        <fullName evidence="3">Adenylate cyclase</fullName>
    </submittedName>
</protein>
<sequence>MAKEIERKYLVTDESWREEIASRTRFRQGYIASLEDRSVRVRIMGDEAAKLTIKVGTGALIRDEYEYDIPVADAEELLKSVPGFILEKIRYTVEHEGFTWEIDVFDGLYRGLIVAEVELRSEADQPALPAWVGPEVTGDRRFSNQQLATDDLSTELSDVIKD</sequence>
<dbReference type="AlphaFoldDB" id="A0A0D0K3X5"/>
<evidence type="ECO:0000313" key="3">
    <source>
        <dbReference type="EMBL" id="KIQ03098.1"/>
    </source>
</evidence>